<gene>
    <name evidence="1" type="ORF">GCM10011372_32590</name>
</gene>
<evidence type="ECO:0008006" key="3">
    <source>
        <dbReference type="Google" id="ProtNLM"/>
    </source>
</evidence>
<dbReference type="Pfam" id="PF09684">
    <property type="entry name" value="Tail_P2_I"/>
    <property type="match status" value="1"/>
</dbReference>
<reference evidence="1" key="1">
    <citation type="journal article" date="2014" name="Int. J. Syst. Evol. Microbiol.">
        <title>Complete genome sequence of Corynebacterium casei LMG S-19264T (=DSM 44701T), isolated from a smear-ripened cheese.</title>
        <authorList>
            <consortium name="US DOE Joint Genome Institute (JGI-PGF)"/>
            <person name="Walter F."/>
            <person name="Albersmeier A."/>
            <person name="Kalinowski J."/>
            <person name="Ruckert C."/>
        </authorList>
    </citation>
    <scope>NUCLEOTIDE SEQUENCE</scope>
    <source>
        <strain evidence="1">CGMCC 1.8984</strain>
    </source>
</reference>
<name>A0A917PTV3_9MICO</name>
<sequence>MRGLVPDLPNPVPLLTRLPAILQDDEFQDPSRLPFLPRFLPAFDDAIAPVYSVLDNLEAYVRPEYAPPDFLEWLAGWVDVAVDEAWTEEQRRRIVADAASLHRRAGTAGGIRDALQLAAGPAATVAVEESGGSAWSAEPGAELPGSAAVAVAITITVPEGDQAALVRRFERVAAAVVPAHVPTRVTVTVAKTSA</sequence>
<evidence type="ECO:0000313" key="2">
    <source>
        <dbReference type="Proteomes" id="UP000636956"/>
    </source>
</evidence>
<comment type="caution">
    <text evidence="1">The sequence shown here is derived from an EMBL/GenBank/DDBJ whole genome shotgun (WGS) entry which is preliminary data.</text>
</comment>
<evidence type="ECO:0000313" key="1">
    <source>
        <dbReference type="EMBL" id="GGJ91605.1"/>
    </source>
</evidence>
<proteinExistence type="predicted"/>
<dbReference type="EMBL" id="BMMD01000024">
    <property type="protein sequence ID" value="GGJ91605.1"/>
    <property type="molecule type" value="Genomic_DNA"/>
</dbReference>
<dbReference type="AlphaFoldDB" id="A0A917PTV3"/>
<dbReference type="Proteomes" id="UP000636956">
    <property type="component" value="Unassembled WGS sequence"/>
</dbReference>
<dbReference type="InterPro" id="IPR006521">
    <property type="entry name" value="Tail_protein_I"/>
</dbReference>
<dbReference type="RefSeq" id="WP_188744462.1">
    <property type="nucleotide sequence ID" value="NZ_BAABFW010000066.1"/>
</dbReference>
<reference evidence="1" key="2">
    <citation type="submission" date="2020-09" db="EMBL/GenBank/DDBJ databases">
        <authorList>
            <person name="Sun Q."/>
            <person name="Zhou Y."/>
        </authorList>
    </citation>
    <scope>NUCLEOTIDE SEQUENCE</scope>
    <source>
        <strain evidence="1">CGMCC 1.8984</strain>
    </source>
</reference>
<protein>
    <recommendedName>
        <fullName evidence="3">Phage tail protein</fullName>
    </recommendedName>
</protein>
<dbReference type="InterPro" id="IPR011748">
    <property type="entry name" value="Unchr_phage_tail-like"/>
</dbReference>
<accession>A0A917PTV3</accession>
<dbReference type="NCBIfam" id="TIGR02242">
    <property type="entry name" value="tail_TIGR02242"/>
    <property type="match status" value="1"/>
</dbReference>
<keyword evidence="2" id="KW-1185">Reference proteome</keyword>
<organism evidence="1 2">
    <name type="scientific">Agromyces bauzanensis</name>
    <dbReference type="NCBI Taxonomy" id="1308924"/>
    <lineage>
        <taxon>Bacteria</taxon>
        <taxon>Bacillati</taxon>
        <taxon>Actinomycetota</taxon>
        <taxon>Actinomycetes</taxon>
        <taxon>Micrococcales</taxon>
        <taxon>Microbacteriaceae</taxon>
        <taxon>Agromyces</taxon>
    </lineage>
</organism>